<comment type="caution">
    <text evidence="3">The sequence shown here is derived from an EMBL/GenBank/DDBJ whole genome shotgun (WGS) entry which is preliminary data.</text>
</comment>
<accession>A0A1G1Z049</accession>
<evidence type="ECO:0000313" key="4">
    <source>
        <dbReference type="Proteomes" id="UP000178651"/>
    </source>
</evidence>
<proteinExistence type="predicted"/>
<organism evidence="3 4">
    <name type="scientific">Candidatus Colwellbacteria bacterium RIFCSPHIGHO2_02_FULL_43_15</name>
    <dbReference type="NCBI Taxonomy" id="1797686"/>
    <lineage>
        <taxon>Bacteria</taxon>
        <taxon>Candidatus Colwelliibacteriota</taxon>
    </lineage>
</organism>
<keyword evidence="2" id="KW-0812">Transmembrane</keyword>
<name>A0A1G1Z049_9BACT</name>
<sequence>MHFSRNGKFIRSDIWREGKYLDLWSVPHFLSGIVLGLIMHFLNFGTVPTFIIAFLCFVAYEMFEVIVKIEETRMNRTLDVVVGLVSFTPTFLLAPMFSQTQNALVLILVATFDAAISWFGWDASQKAAGIESRLRAEIKEQKERIKERRDERKKLRDKRFRKLKRYMS</sequence>
<feature type="transmembrane region" description="Helical" evidence="2">
    <location>
        <begin position="103"/>
        <end position="121"/>
    </location>
</feature>
<reference evidence="3 4" key="1">
    <citation type="journal article" date="2016" name="Nat. Commun.">
        <title>Thousands of microbial genomes shed light on interconnected biogeochemical processes in an aquifer system.</title>
        <authorList>
            <person name="Anantharaman K."/>
            <person name="Brown C.T."/>
            <person name="Hug L.A."/>
            <person name="Sharon I."/>
            <person name="Castelle C.J."/>
            <person name="Probst A.J."/>
            <person name="Thomas B.C."/>
            <person name="Singh A."/>
            <person name="Wilkins M.J."/>
            <person name="Karaoz U."/>
            <person name="Brodie E.L."/>
            <person name="Williams K.H."/>
            <person name="Hubbard S.S."/>
            <person name="Banfield J.F."/>
        </authorList>
    </citation>
    <scope>NUCLEOTIDE SEQUENCE [LARGE SCALE GENOMIC DNA]</scope>
</reference>
<protein>
    <submittedName>
        <fullName evidence="3">Uncharacterized protein</fullName>
    </submittedName>
</protein>
<feature type="transmembrane region" description="Helical" evidence="2">
    <location>
        <begin position="78"/>
        <end position="97"/>
    </location>
</feature>
<evidence type="ECO:0000256" key="2">
    <source>
        <dbReference type="SAM" id="Phobius"/>
    </source>
</evidence>
<keyword evidence="1" id="KW-0175">Coiled coil</keyword>
<evidence type="ECO:0000313" key="3">
    <source>
        <dbReference type="EMBL" id="OGY57250.1"/>
    </source>
</evidence>
<dbReference type="AlphaFoldDB" id="A0A1G1Z049"/>
<gene>
    <name evidence="3" type="ORF">A3D47_00980</name>
</gene>
<feature type="transmembrane region" description="Helical" evidence="2">
    <location>
        <begin position="21"/>
        <end position="41"/>
    </location>
</feature>
<keyword evidence="2" id="KW-1133">Transmembrane helix</keyword>
<feature type="coiled-coil region" evidence="1">
    <location>
        <begin position="131"/>
        <end position="158"/>
    </location>
</feature>
<evidence type="ECO:0000256" key="1">
    <source>
        <dbReference type="SAM" id="Coils"/>
    </source>
</evidence>
<dbReference type="EMBL" id="MHIU01000041">
    <property type="protein sequence ID" value="OGY57250.1"/>
    <property type="molecule type" value="Genomic_DNA"/>
</dbReference>
<feature type="transmembrane region" description="Helical" evidence="2">
    <location>
        <begin position="47"/>
        <end position="66"/>
    </location>
</feature>
<dbReference type="Proteomes" id="UP000178651">
    <property type="component" value="Unassembled WGS sequence"/>
</dbReference>
<keyword evidence="2" id="KW-0472">Membrane</keyword>